<dbReference type="PANTHER" id="PTHR48107">
    <property type="entry name" value="NADPH-DEPENDENT ALDEHYDE REDUCTASE-LIKE PROTEIN, CHLOROPLASTIC-RELATED"/>
    <property type="match status" value="1"/>
</dbReference>
<comment type="similarity">
    <text evidence="1">Belongs to the short-chain dehydrogenases/reductases (SDR) family.</text>
</comment>
<evidence type="ECO:0000256" key="4">
    <source>
        <dbReference type="SAM" id="MobiDB-lite"/>
    </source>
</evidence>
<keyword evidence="2" id="KW-0521">NADP</keyword>
<feature type="region of interest" description="Disordered" evidence="4">
    <location>
        <begin position="1"/>
        <end position="27"/>
    </location>
</feature>
<evidence type="ECO:0000256" key="2">
    <source>
        <dbReference type="ARBA" id="ARBA00022857"/>
    </source>
</evidence>
<evidence type="ECO:0000313" key="5">
    <source>
        <dbReference type="EMBL" id="OZJ05288.1"/>
    </source>
</evidence>
<dbReference type="InterPro" id="IPR036291">
    <property type="entry name" value="NAD(P)-bd_dom_sf"/>
</dbReference>
<dbReference type="AlphaFoldDB" id="A0A261Y3Z3"/>
<reference evidence="5 6" key="1">
    <citation type="journal article" date="2017" name="Mycologia">
        <title>Bifiguratus adelaidae, gen. et sp. nov., a new member of Mucoromycotina in endophytic and soil-dwelling habitats.</title>
        <authorList>
            <person name="Torres-Cruz T.J."/>
            <person name="Billingsley Tobias T.L."/>
            <person name="Almatruk M."/>
            <person name="Hesse C."/>
            <person name="Kuske C.R."/>
            <person name="Desiro A."/>
            <person name="Benucci G.M."/>
            <person name="Bonito G."/>
            <person name="Stajich J.E."/>
            <person name="Dunlap C."/>
            <person name="Arnold A.E."/>
            <person name="Porras-Alfaro A."/>
        </authorList>
    </citation>
    <scope>NUCLEOTIDE SEQUENCE [LARGE SCALE GENOMIC DNA]</scope>
    <source>
        <strain evidence="5 6">AZ0501</strain>
    </source>
</reference>
<accession>A0A261Y3Z3</accession>
<dbReference type="PRINTS" id="PR00081">
    <property type="entry name" value="GDHRDH"/>
</dbReference>
<dbReference type="OrthoDB" id="1393670at2759"/>
<organism evidence="5 6">
    <name type="scientific">Bifiguratus adelaidae</name>
    <dbReference type="NCBI Taxonomy" id="1938954"/>
    <lineage>
        <taxon>Eukaryota</taxon>
        <taxon>Fungi</taxon>
        <taxon>Fungi incertae sedis</taxon>
        <taxon>Mucoromycota</taxon>
        <taxon>Mucoromycotina</taxon>
        <taxon>Endogonomycetes</taxon>
        <taxon>Endogonales</taxon>
        <taxon>Endogonales incertae sedis</taxon>
        <taxon>Bifiguratus</taxon>
    </lineage>
</organism>
<evidence type="ECO:0000313" key="6">
    <source>
        <dbReference type="Proteomes" id="UP000242875"/>
    </source>
</evidence>
<dbReference type="SUPFAM" id="SSF51735">
    <property type="entry name" value="NAD(P)-binding Rossmann-fold domains"/>
    <property type="match status" value="1"/>
</dbReference>
<dbReference type="PANTHER" id="PTHR48107:SF16">
    <property type="entry name" value="NADPH-DEPENDENT ALDEHYDE REDUCTASE 1, CHLOROPLASTIC"/>
    <property type="match status" value="1"/>
</dbReference>
<sequence length="312" mass="33593">MSSKTCSKDEGPSTIEEASGLGKHERHNQPGLQHAMEVKPVVHHLPAQTDSEETPLEPYRAAGKLTGKTAIITGGDSGIGASVASLYAMEGASALTITYVDRESKDAEEVKSRIENQSKCRVNLVPVDIGIPENCKKVVDDHVNNFGKLDILVNNASEQHLCEKFDEIPVEQIERTFRTNIFGMMFTAKYALKHMRKGCVIINTTSVTAFKGKPDLVDYSATKGAIVSFTRALALQLASKGIRVNGVAPGPIITPLIPASFKPEQMEVFGKETPMGRPGQPSEVAPSYVFLASSDSSYITGQIIHVNGGTPV</sequence>
<keyword evidence="6" id="KW-1185">Reference proteome</keyword>
<gene>
    <name evidence="5" type="ORF">BZG36_01955</name>
</gene>
<dbReference type="EMBL" id="MVBO01000018">
    <property type="protein sequence ID" value="OZJ05288.1"/>
    <property type="molecule type" value="Genomic_DNA"/>
</dbReference>
<dbReference type="InterPro" id="IPR002347">
    <property type="entry name" value="SDR_fam"/>
</dbReference>
<dbReference type="Pfam" id="PF13561">
    <property type="entry name" value="adh_short_C2"/>
    <property type="match status" value="1"/>
</dbReference>
<name>A0A261Y3Z3_9FUNG</name>
<evidence type="ECO:0000256" key="1">
    <source>
        <dbReference type="ARBA" id="ARBA00006484"/>
    </source>
</evidence>
<dbReference type="PRINTS" id="PR00080">
    <property type="entry name" value="SDRFAMILY"/>
</dbReference>
<dbReference type="FunFam" id="3.40.50.720:FF:000084">
    <property type="entry name" value="Short-chain dehydrogenase reductase"/>
    <property type="match status" value="1"/>
</dbReference>
<keyword evidence="3" id="KW-0560">Oxidoreductase</keyword>
<feature type="compositionally biased region" description="Basic and acidic residues" evidence="4">
    <location>
        <begin position="1"/>
        <end position="11"/>
    </location>
</feature>
<proteinExistence type="inferred from homology"/>
<dbReference type="PROSITE" id="PS00061">
    <property type="entry name" value="ADH_SHORT"/>
    <property type="match status" value="1"/>
</dbReference>
<evidence type="ECO:0008006" key="7">
    <source>
        <dbReference type="Google" id="ProtNLM"/>
    </source>
</evidence>
<dbReference type="Proteomes" id="UP000242875">
    <property type="component" value="Unassembled WGS sequence"/>
</dbReference>
<dbReference type="Gene3D" id="3.40.50.720">
    <property type="entry name" value="NAD(P)-binding Rossmann-like Domain"/>
    <property type="match status" value="1"/>
</dbReference>
<protein>
    <recommendedName>
        <fullName evidence="7">Glucose and ribitol dehydrogenase</fullName>
    </recommendedName>
</protein>
<comment type="caution">
    <text evidence="5">The sequence shown here is derived from an EMBL/GenBank/DDBJ whole genome shotgun (WGS) entry which is preliminary data.</text>
</comment>
<dbReference type="InterPro" id="IPR020904">
    <property type="entry name" value="Sc_DH/Rdtase_CS"/>
</dbReference>
<dbReference type="GO" id="GO:0016614">
    <property type="term" value="F:oxidoreductase activity, acting on CH-OH group of donors"/>
    <property type="evidence" value="ECO:0007669"/>
    <property type="project" value="UniProtKB-ARBA"/>
</dbReference>
<evidence type="ECO:0000256" key="3">
    <source>
        <dbReference type="ARBA" id="ARBA00023002"/>
    </source>
</evidence>